<comment type="caution">
    <text evidence="15">The sequence shown here is derived from an EMBL/GenBank/DDBJ whole genome shotgun (WGS) entry which is preliminary data.</text>
</comment>
<keyword evidence="2 12" id="KW-1003">Cell membrane</keyword>
<evidence type="ECO:0000259" key="14">
    <source>
        <dbReference type="PROSITE" id="PS50035"/>
    </source>
</evidence>
<dbReference type="InterPro" id="IPR001736">
    <property type="entry name" value="PLipase_D/transphosphatidylase"/>
</dbReference>
<sequence length="480" mass="55513">MFQFRSILSFLFTFYTISIGVIIFIENEDPQTTITWLLVLFIFPVVGFVLYLFLGQNIRKKKIFQKEENIRTKSLEDIAEIQLNAVKESKIFSEEKHSLKKKLISLILNNSKSPVTINNKSKILTNGKQKFKELKKDLSNAKKHIHIEYFIIKNDKIGNEIKNLLIKKAEEGVEVRLIYDSAGSWRLGKKYIKSLKDAGVKVESYLPVFLPGLSRDINYRNHRKIVIIDGNIAFTGGINIGDEYLGKSKKFGFWRDTHIKIEGEAVYALQNIFLNDWYFCTKENLEDLKYFPKLKYYGEQLIQISSSGPDTEWESIMQSYFSLITYANDRVWITTPYLIPNESMNVALRTAALSGIDVRIIIPDIADHVVAFWGSRSYVSELLKAGVKIYRYQKGFVHAKTLLVDDMVASVGTANLDNRSFHINFEVNAFVYDKDIANRLEKDFVKDFKNCDRINYEEYEQRGALQKFKEAIGRILSPIL</sequence>
<dbReference type="OrthoDB" id="9762009at2"/>
<dbReference type="PANTHER" id="PTHR21248">
    <property type="entry name" value="CARDIOLIPIN SYNTHASE"/>
    <property type="match status" value="1"/>
</dbReference>
<comment type="subcellular location">
    <subcellularLocation>
        <location evidence="1 12">Cell membrane</location>
        <topology evidence="1 12">Multi-pass membrane protein</topology>
    </subcellularLocation>
</comment>
<comment type="function">
    <text evidence="12">Catalyzes the reversible phosphatidyl group transfer from one phosphatidylglycerol molecule to another to form cardiolipin (CL) (diphosphatidylglycerol) and glycerol.</text>
</comment>
<keyword evidence="7 12" id="KW-1133">Transmembrane helix</keyword>
<dbReference type="GO" id="GO:0005886">
    <property type="term" value="C:plasma membrane"/>
    <property type="evidence" value="ECO:0007669"/>
    <property type="project" value="UniProtKB-SubCell"/>
</dbReference>
<feature type="active site" evidence="12">
    <location>
        <position position="222"/>
    </location>
</feature>
<proteinExistence type="inferred from homology"/>
<dbReference type="GO" id="GO:0008808">
    <property type="term" value="F:cardiolipin synthase activity"/>
    <property type="evidence" value="ECO:0007669"/>
    <property type="project" value="UniProtKB-UniRule"/>
</dbReference>
<dbReference type="CDD" id="cd09112">
    <property type="entry name" value="PLDc_CLS_2"/>
    <property type="match status" value="1"/>
</dbReference>
<comment type="similarity">
    <text evidence="12">Belongs to the phospholipase D family. Cardiolipin synthase subfamily.</text>
</comment>
<dbReference type="SMART" id="SM00155">
    <property type="entry name" value="PLDc"/>
    <property type="match status" value="2"/>
</dbReference>
<dbReference type="NCBIfam" id="TIGR04265">
    <property type="entry name" value="bac_cardiolipin"/>
    <property type="match status" value="1"/>
</dbReference>
<dbReference type="CDD" id="cd09110">
    <property type="entry name" value="PLDc_CLS_1"/>
    <property type="match status" value="1"/>
</dbReference>
<reference evidence="15 16" key="1">
    <citation type="submission" date="2018-08" db="EMBL/GenBank/DDBJ databases">
        <title>Murine metabolic-syndrome-specific gut microbial biobank.</title>
        <authorList>
            <person name="Liu C."/>
        </authorList>
    </citation>
    <scope>NUCLEOTIDE SEQUENCE [LARGE SCALE GENOMIC DNA]</scope>
    <source>
        <strain evidence="15 16">583</strain>
    </source>
</reference>
<feature type="active site" evidence="12">
    <location>
        <position position="224"/>
    </location>
</feature>
<accession>A0A845QTQ8</accession>
<evidence type="ECO:0000256" key="11">
    <source>
        <dbReference type="ARBA" id="ARBA00023264"/>
    </source>
</evidence>
<dbReference type="SUPFAM" id="SSF56024">
    <property type="entry name" value="Phospholipase D/nuclease"/>
    <property type="match status" value="2"/>
</dbReference>
<evidence type="ECO:0000256" key="3">
    <source>
        <dbReference type="ARBA" id="ARBA00022516"/>
    </source>
</evidence>
<feature type="domain" description="PLD phosphodiesterase" evidence="14">
    <location>
        <begin position="217"/>
        <end position="244"/>
    </location>
</feature>
<keyword evidence="4 12" id="KW-0808">Transferase</keyword>
<feature type="active site" evidence="12">
    <location>
        <position position="400"/>
    </location>
</feature>
<protein>
    <recommendedName>
        <fullName evidence="12 13">Cardiolipin synthase</fullName>
        <shortName evidence="12">CL synthase</shortName>
        <ecNumber evidence="12 13">2.7.8.-</ecNumber>
    </recommendedName>
</protein>
<keyword evidence="8 12" id="KW-0443">Lipid metabolism</keyword>
<gene>
    <name evidence="15" type="primary">cls</name>
    <name evidence="15" type="ORF">D3Z33_01930</name>
</gene>
<evidence type="ECO:0000256" key="5">
    <source>
        <dbReference type="ARBA" id="ARBA00022692"/>
    </source>
</evidence>
<evidence type="ECO:0000256" key="6">
    <source>
        <dbReference type="ARBA" id="ARBA00022737"/>
    </source>
</evidence>
<keyword evidence="16" id="KW-1185">Reference proteome</keyword>
<dbReference type="Gene3D" id="3.30.870.10">
    <property type="entry name" value="Endonuclease Chain A"/>
    <property type="match status" value="2"/>
</dbReference>
<evidence type="ECO:0000256" key="2">
    <source>
        <dbReference type="ARBA" id="ARBA00022475"/>
    </source>
</evidence>
<evidence type="ECO:0000256" key="4">
    <source>
        <dbReference type="ARBA" id="ARBA00022679"/>
    </source>
</evidence>
<keyword evidence="9 12" id="KW-0472">Membrane</keyword>
<evidence type="ECO:0000313" key="16">
    <source>
        <dbReference type="Proteomes" id="UP000467132"/>
    </source>
</evidence>
<dbReference type="InterPro" id="IPR030874">
    <property type="entry name" value="Cardiolipin_synth_Firmi"/>
</dbReference>
<dbReference type="GO" id="GO:0032049">
    <property type="term" value="P:cardiolipin biosynthetic process"/>
    <property type="evidence" value="ECO:0007669"/>
    <property type="project" value="UniProtKB-UniRule"/>
</dbReference>
<evidence type="ECO:0000256" key="1">
    <source>
        <dbReference type="ARBA" id="ARBA00004651"/>
    </source>
</evidence>
<dbReference type="FunFam" id="3.30.870.10:FF:000014">
    <property type="entry name" value="Cardiolipin synthase"/>
    <property type="match status" value="1"/>
</dbReference>
<keyword evidence="11 12" id="KW-1208">Phospholipid metabolism</keyword>
<dbReference type="HAMAP" id="MF_01916">
    <property type="entry name" value="Cardiolipin_synth_Cls"/>
    <property type="match status" value="1"/>
</dbReference>
<organism evidence="15 16">
    <name type="scientific">Senegalia massiliensis</name>
    <dbReference type="NCBI Taxonomy" id="1720316"/>
    <lineage>
        <taxon>Bacteria</taxon>
        <taxon>Bacillati</taxon>
        <taxon>Bacillota</taxon>
        <taxon>Clostridia</taxon>
        <taxon>Eubacteriales</taxon>
        <taxon>Clostridiaceae</taxon>
        <taxon>Senegalia</taxon>
    </lineage>
</organism>
<evidence type="ECO:0000256" key="9">
    <source>
        <dbReference type="ARBA" id="ARBA00023136"/>
    </source>
</evidence>
<evidence type="ECO:0000256" key="13">
    <source>
        <dbReference type="NCBIfam" id="TIGR04265"/>
    </source>
</evidence>
<feature type="transmembrane region" description="Helical" evidence="12">
    <location>
        <begin position="33"/>
        <end position="54"/>
    </location>
</feature>
<keyword evidence="6" id="KW-0677">Repeat</keyword>
<dbReference type="EC" id="2.7.8.-" evidence="12 13"/>
<name>A0A845QTQ8_9CLOT</name>
<feature type="active site" evidence="12">
    <location>
        <position position="405"/>
    </location>
</feature>
<comment type="catalytic activity">
    <reaction evidence="12">
        <text>2 a 1,2-diacyl-sn-glycero-3-phospho-(1'-sn-glycerol) = a cardiolipin + glycerol</text>
        <dbReference type="Rhea" id="RHEA:31451"/>
        <dbReference type="ChEBI" id="CHEBI:17754"/>
        <dbReference type="ChEBI" id="CHEBI:62237"/>
        <dbReference type="ChEBI" id="CHEBI:64716"/>
    </reaction>
</comment>
<dbReference type="InterPro" id="IPR025202">
    <property type="entry name" value="PLD-like_dom"/>
</dbReference>
<evidence type="ECO:0000256" key="8">
    <source>
        <dbReference type="ARBA" id="ARBA00023098"/>
    </source>
</evidence>
<feature type="active site" evidence="12">
    <location>
        <position position="229"/>
    </location>
</feature>
<feature type="transmembrane region" description="Helical" evidence="12">
    <location>
        <begin position="7"/>
        <end position="27"/>
    </location>
</feature>
<keyword evidence="10 12" id="KW-0594">Phospholipid biosynthesis</keyword>
<dbReference type="Pfam" id="PF13396">
    <property type="entry name" value="PLDc_N"/>
    <property type="match status" value="1"/>
</dbReference>
<keyword evidence="5 12" id="KW-0812">Transmembrane</keyword>
<evidence type="ECO:0000256" key="12">
    <source>
        <dbReference type="HAMAP-Rule" id="MF_01916"/>
    </source>
</evidence>
<dbReference type="PANTHER" id="PTHR21248:SF22">
    <property type="entry name" value="PHOSPHOLIPASE D"/>
    <property type="match status" value="1"/>
</dbReference>
<dbReference type="Proteomes" id="UP000467132">
    <property type="component" value="Unassembled WGS sequence"/>
</dbReference>
<keyword evidence="3 12" id="KW-0444">Lipid biosynthesis</keyword>
<feature type="active site" evidence="12">
    <location>
        <position position="398"/>
    </location>
</feature>
<dbReference type="AlphaFoldDB" id="A0A845QTQ8"/>
<evidence type="ECO:0000256" key="7">
    <source>
        <dbReference type="ARBA" id="ARBA00022989"/>
    </source>
</evidence>
<evidence type="ECO:0000256" key="10">
    <source>
        <dbReference type="ARBA" id="ARBA00023209"/>
    </source>
</evidence>
<dbReference type="EMBL" id="QXXA01000003">
    <property type="protein sequence ID" value="NBI05611.1"/>
    <property type="molecule type" value="Genomic_DNA"/>
</dbReference>
<dbReference type="PROSITE" id="PS50035">
    <property type="entry name" value="PLD"/>
    <property type="match status" value="2"/>
</dbReference>
<evidence type="ECO:0000313" key="15">
    <source>
        <dbReference type="EMBL" id="NBI05611.1"/>
    </source>
</evidence>
<dbReference type="InterPro" id="IPR022924">
    <property type="entry name" value="Cardiolipin_synthase"/>
</dbReference>
<feature type="domain" description="PLD phosphodiesterase" evidence="14">
    <location>
        <begin position="393"/>
        <end position="420"/>
    </location>
</feature>
<dbReference type="InterPro" id="IPR027379">
    <property type="entry name" value="CLS_N"/>
</dbReference>
<dbReference type="Pfam" id="PF13091">
    <property type="entry name" value="PLDc_2"/>
    <property type="match status" value="2"/>
</dbReference>